<evidence type="ECO:0000313" key="6">
    <source>
        <dbReference type="Proteomes" id="UP000267027"/>
    </source>
</evidence>
<protein>
    <submittedName>
        <fullName evidence="7">DUF4210 domain-containing protein</fullName>
    </submittedName>
</protein>
<dbReference type="OMA" id="IRSHLHF"/>
<dbReference type="PANTHER" id="PTHR13199">
    <property type="entry name" value="GH03947P"/>
    <property type="match status" value="1"/>
</dbReference>
<name>A0A158PD02_ANGCS</name>
<keyword evidence="3" id="KW-0472">Membrane</keyword>
<evidence type="ECO:0000256" key="3">
    <source>
        <dbReference type="SAM" id="Phobius"/>
    </source>
</evidence>
<keyword evidence="3" id="KW-1133">Transmembrane helix</keyword>
<dbReference type="InterPro" id="IPR025261">
    <property type="entry name" value="Atos-like_cons_dom"/>
</dbReference>
<feature type="transmembrane region" description="Helical" evidence="3">
    <location>
        <begin position="318"/>
        <end position="337"/>
    </location>
</feature>
<reference evidence="7" key="1">
    <citation type="submission" date="2016-04" db="UniProtKB">
        <authorList>
            <consortium name="WormBaseParasite"/>
        </authorList>
    </citation>
    <scope>IDENTIFICATION</scope>
</reference>
<dbReference type="OrthoDB" id="8625101at2759"/>
<proteinExistence type="inferred from homology"/>
<evidence type="ECO:0000259" key="4">
    <source>
        <dbReference type="SMART" id="SM01177"/>
    </source>
</evidence>
<dbReference type="STRING" id="334426.A0A158PD02"/>
<accession>A0A158PD02</accession>
<gene>
    <name evidence="5" type="ORF">ACOC_LOCUS99</name>
</gene>
<dbReference type="SMART" id="SM01177">
    <property type="entry name" value="DUF4210"/>
    <property type="match status" value="1"/>
</dbReference>
<reference evidence="5 6" key="2">
    <citation type="submission" date="2018-11" db="EMBL/GenBank/DDBJ databases">
        <authorList>
            <consortium name="Pathogen Informatics"/>
        </authorList>
    </citation>
    <scope>NUCLEOTIDE SEQUENCE [LARGE SCALE GENOMIC DNA]</scope>
    <source>
        <strain evidence="5 6">Costa Rica</strain>
    </source>
</reference>
<dbReference type="Proteomes" id="UP000267027">
    <property type="component" value="Unassembled WGS sequence"/>
</dbReference>
<feature type="region of interest" description="Disordered" evidence="2">
    <location>
        <begin position="170"/>
        <end position="201"/>
    </location>
</feature>
<evidence type="ECO:0000313" key="7">
    <source>
        <dbReference type="WBParaSite" id="ACOC_0000009801-mRNA-1"/>
    </source>
</evidence>
<organism evidence="7">
    <name type="scientific">Angiostrongylus costaricensis</name>
    <name type="common">Nematode worm</name>
    <dbReference type="NCBI Taxonomy" id="334426"/>
    <lineage>
        <taxon>Eukaryota</taxon>
        <taxon>Metazoa</taxon>
        <taxon>Ecdysozoa</taxon>
        <taxon>Nematoda</taxon>
        <taxon>Chromadorea</taxon>
        <taxon>Rhabditida</taxon>
        <taxon>Rhabditina</taxon>
        <taxon>Rhabditomorpha</taxon>
        <taxon>Strongyloidea</taxon>
        <taxon>Metastrongylidae</taxon>
        <taxon>Angiostrongylus</taxon>
    </lineage>
</organism>
<evidence type="ECO:0000256" key="1">
    <source>
        <dbReference type="ARBA" id="ARBA00034497"/>
    </source>
</evidence>
<evidence type="ECO:0000256" key="2">
    <source>
        <dbReference type="SAM" id="MobiDB-lite"/>
    </source>
</evidence>
<dbReference type="Pfam" id="PF13889">
    <property type="entry name" value="Chromosome_seg"/>
    <property type="match status" value="1"/>
</dbReference>
<dbReference type="AlphaFoldDB" id="A0A158PD02"/>
<dbReference type="PANTHER" id="PTHR13199:SF11">
    <property type="entry name" value="PROTEIN ATOSSA"/>
    <property type="match status" value="1"/>
</dbReference>
<feature type="domain" description="Atos-like conserved" evidence="4">
    <location>
        <begin position="290"/>
        <end position="347"/>
    </location>
</feature>
<comment type="similarity">
    <text evidence="1">Belongs to the ATOS family.</text>
</comment>
<dbReference type="WBParaSite" id="ACOC_0000009801-mRNA-1">
    <property type="protein sequence ID" value="ACOC_0000009801-mRNA-1"/>
    <property type="gene ID" value="ACOC_0000009801"/>
</dbReference>
<dbReference type="InterPro" id="IPR033473">
    <property type="entry name" value="Atos-like_C"/>
</dbReference>
<evidence type="ECO:0000313" key="5">
    <source>
        <dbReference type="EMBL" id="VDM51684.1"/>
    </source>
</evidence>
<keyword evidence="6" id="KW-1185">Reference proteome</keyword>
<dbReference type="InterPro" id="IPR051506">
    <property type="entry name" value="ATOS_Transcription_Regulators"/>
</dbReference>
<keyword evidence="3" id="KW-0812">Transmembrane</keyword>
<sequence length="470" mass="52767">MGDELTTEIVQLIATSRGSVGNSTASRPSISKTQASVVHVEGLAPMFLKNAIRSHLHFSQLNSWISMQSGRLPDGVSCTYRIHLSAGELSRRDDEVTEHTFPVCRMDRQSVLVVSVKYVKAEQMPVPVGLCLTLGVLPIDQWLMPSPLESPTDDGPLIASSEAVTISSLKHKPLPPASPPSPDGPSPKFSAIAGPNDERPARRVLSTHMSTRTENRQDSKEIELLASRLQVIQSDHGRQRSKTRGSIFNKITGLPLHSSPAPLSRQRNNVAASDMVLPKSRRCRQQPSSLLGNFEESALNGRLDPVKTLNGFKLQLELLWLFSLFNSLFILVVYFNINYKQLNILLFDSFLRFQTLFNPQDTVVKVFVITYDISDMPPSSQTFIRQRTFIGNDGDSKVDRHLVNLIHFRLATDRRCRLYLHTDIRMLFSQNNTLDVLNLELEGHVGHDSARYRLIAETELPRNPRYSPKK</sequence>
<dbReference type="EMBL" id="UYYA01000007">
    <property type="protein sequence ID" value="VDM51684.1"/>
    <property type="molecule type" value="Genomic_DNA"/>
</dbReference>
<feature type="compositionally biased region" description="Pro residues" evidence="2">
    <location>
        <begin position="174"/>
        <end position="185"/>
    </location>
</feature>